<accession>A0A6B0TWM4</accession>
<evidence type="ECO:0000313" key="1">
    <source>
        <dbReference type="EMBL" id="MXU82281.1"/>
    </source>
</evidence>
<proteinExistence type="predicted"/>
<organism evidence="1">
    <name type="scientific">Ixodes ricinus</name>
    <name type="common">Common tick</name>
    <name type="synonym">Acarus ricinus</name>
    <dbReference type="NCBI Taxonomy" id="34613"/>
    <lineage>
        <taxon>Eukaryota</taxon>
        <taxon>Metazoa</taxon>
        <taxon>Ecdysozoa</taxon>
        <taxon>Arthropoda</taxon>
        <taxon>Chelicerata</taxon>
        <taxon>Arachnida</taxon>
        <taxon>Acari</taxon>
        <taxon>Parasitiformes</taxon>
        <taxon>Ixodida</taxon>
        <taxon>Ixodoidea</taxon>
        <taxon>Ixodidae</taxon>
        <taxon>Ixodinae</taxon>
        <taxon>Ixodes</taxon>
    </lineage>
</organism>
<name>A0A6B0TWM4_IXORI</name>
<dbReference type="AlphaFoldDB" id="A0A6B0TWM4"/>
<dbReference type="EMBL" id="GIFC01000198">
    <property type="protein sequence ID" value="MXU82281.1"/>
    <property type="molecule type" value="Transcribed_RNA"/>
</dbReference>
<reference evidence="1" key="1">
    <citation type="submission" date="2019-12" db="EMBL/GenBank/DDBJ databases">
        <title>An insight into the sialome of adult female Ixodes ricinus ticks feeding for 6 days.</title>
        <authorList>
            <person name="Perner J."/>
            <person name="Ribeiro J.M.C."/>
        </authorList>
    </citation>
    <scope>NUCLEOTIDE SEQUENCE</scope>
    <source>
        <strain evidence="1">Semi-engorged</strain>
        <tissue evidence="1">Salivary glands</tissue>
    </source>
</reference>
<protein>
    <submittedName>
        <fullName evidence="1">Uncharacterized protein</fullName>
    </submittedName>
</protein>
<sequence>MASRLRCPPERELVLVFWQASRPQRVMASSTSCSLLDPLREGMRSWRLMVRASLTVSSGSRQSSCMT</sequence>